<name>A0A3B0RR86_9ZZZZ</name>
<keyword evidence="3" id="KW-0068">Autocatalytic cleavage</keyword>
<dbReference type="FunFam" id="3.60.20.30:FF:000001">
    <property type="entry name" value="Isoaspartyl peptidase/L-asparaginase"/>
    <property type="match status" value="1"/>
</dbReference>
<dbReference type="EMBL" id="UOEE01000173">
    <property type="protein sequence ID" value="VAV93841.1"/>
    <property type="molecule type" value="Genomic_DNA"/>
</dbReference>
<reference evidence="4" key="1">
    <citation type="submission" date="2018-06" db="EMBL/GenBank/DDBJ databases">
        <authorList>
            <person name="Zhirakovskaya E."/>
        </authorList>
    </citation>
    <scope>NUCLEOTIDE SEQUENCE</scope>
</reference>
<gene>
    <name evidence="4" type="ORF">MNBD_ALPHA06-426</name>
</gene>
<dbReference type="Pfam" id="PF01112">
    <property type="entry name" value="Asparaginase_2"/>
    <property type="match status" value="1"/>
</dbReference>
<dbReference type="InterPro" id="IPR000246">
    <property type="entry name" value="Peptidase_T2"/>
</dbReference>
<dbReference type="AlphaFoldDB" id="A0A3B0RR86"/>
<keyword evidence="4" id="KW-0031">Aminopeptidase</keyword>
<sequence length="354" mass="36876">MKTGLLALTIVIAFGTIACSTTRDISSMQSPDRPNATSISPIVILIHGGAGSARPSGLPEEEEAAYRAALSNALSLGYEVLQDGGNALDAVESALVLLEDNNLFNAARGAVLTAEGKVALDALIMDGSDKNAGAVAGVQTVKNPIKAARAVMQQSPHVMLAGKGADQFAKQQGLETAGPDWFITEKRRKQLQRVQEAARSKTTSALPASSHFGTVGAVALDRDGHLAAGTSTGGMTNKKWGRIGDSPIVGAGTYADDNSCAVSATGWGEFFIRATVARDICARIQWTGADVQTAADQEIYEVSEMGGSGGVLVLAPNGSYAFSFSTDVMFRGVKTEMSEEVAIFADHGTKDIDH</sequence>
<proteinExistence type="predicted"/>
<evidence type="ECO:0000256" key="1">
    <source>
        <dbReference type="ARBA" id="ARBA00022670"/>
    </source>
</evidence>
<dbReference type="PANTHER" id="PTHR10188:SF6">
    <property type="entry name" value="N(4)-(BETA-N-ACETYLGLUCOSAMINYL)-L-ASPARAGINASE"/>
    <property type="match status" value="1"/>
</dbReference>
<dbReference type="PROSITE" id="PS51257">
    <property type="entry name" value="PROKAR_LIPOPROTEIN"/>
    <property type="match status" value="1"/>
</dbReference>
<keyword evidence="1" id="KW-0645">Protease</keyword>
<evidence type="ECO:0000256" key="3">
    <source>
        <dbReference type="ARBA" id="ARBA00022813"/>
    </source>
</evidence>
<dbReference type="GO" id="GO:0006508">
    <property type="term" value="P:proteolysis"/>
    <property type="evidence" value="ECO:0007669"/>
    <property type="project" value="UniProtKB-KW"/>
</dbReference>
<dbReference type="GO" id="GO:0004177">
    <property type="term" value="F:aminopeptidase activity"/>
    <property type="evidence" value="ECO:0007669"/>
    <property type="project" value="UniProtKB-KW"/>
</dbReference>
<accession>A0A3B0RR86</accession>
<dbReference type="GO" id="GO:0016811">
    <property type="term" value="F:hydrolase activity, acting on carbon-nitrogen (but not peptide) bonds, in linear amides"/>
    <property type="evidence" value="ECO:0007669"/>
    <property type="project" value="UniProtKB-ARBA"/>
</dbReference>
<dbReference type="GO" id="GO:0008798">
    <property type="term" value="F:beta-aspartyl-peptidase activity"/>
    <property type="evidence" value="ECO:0007669"/>
    <property type="project" value="UniProtKB-EC"/>
</dbReference>
<evidence type="ECO:0000256" key="2">
    <source>
        <dbReference type="ARBA" id="ARBA00022801"/>
    </source>
</evidence>
<dbReference type="PANTHER" id="PTHR10188">
    <property type="entry name" value="L-ASPARAGINASE"/>
    <property type="match status" value="1"/>
</dbReference>
<dbReference type="Gene3D" id="3.60.20.30">
    <property type="entry name" value="(Glycosyl)asparaginase"/>
    <property type="match status" value="1"/>
</dbReference>
<dbReference type="EC" id="3.4.19.5" evidence="4"/>
<dbReference type="CDD" id="cd04701">
    <property type="entry name" value="Asparaginase_2"/>
    <property type="match status" value="1"/>
</dbReference>
<keyword evidence="2 4" id="KW-0378">Hydrolase</keyword>
<organism evidence="4">
    <name type="scientific">hydrothermal vent metagenome</name>
    <dbReference type="NCBI Taxonomy" id="652676"/>
    <lineage>
        <taxon>unclassified sequences</taxon>
        <taxon>metagenomes</taxon>
        <taxon>ecological metagenomes</taxon>
    </lineage>
</organism>
<dbReference type="SUPFAM" id="SSF56235">
    <property type="entry name" value="N-terminal nucleophile aminohydrolases (Ntn hydrolases)"/>
    <property type="match status" value="1"/>
</dbReference>
<protein>
    <submittedName>
        <fullName evidence="4">Isoaspartyl aminopeptidase @ Asp-X dipeptidase</fullName>
        <ecNumber evidence="4">3.4.19.5</ecNumber>
    </submittedName>
</protein>
<dbReference type="InterPro" id="IPR029055">
    <property type="entry name" value="Ntn_hydrolases_N"/>
</dbReference>
<evidence type="ECO:0000313" key="4">
    <source>
        <dbReference type="EMBL" id="VAV93841.1"/>
    </source>
</evidence>